<evidence type="ECO:0000313" key="2">
    <source>
        <dbReference type="EMBL" id="KON96887.1"/>
    </source>
</evidence>
<organism evidence="2 4">
    <name type="scientific">Aneurinibacillus migulanus</name>
    <name type="common">Bacillus migulanus</name>
    <dbReference type="NCBI Taxonomy" id="47500"/>
    <lineage>
        <taxon>Bacteria</taxon>
        <taxon>Bacillati</taxon>
        <taxon>Bacillota</taxon>
        <taxon>Bacilli</taxon>
        <taxon>Bacillales</taxon>
        <taxon>Paenibacillaceae</taxon>
        <taxon>Aneurinibacillus group</taxon>
        <taxon>Aneurinibacillus</taxon>
    </lineage>
</organism>
<dbReference type="Proteomes" id="UP000182836">
    <property type="component" value="Unassembled WGS sequence"/>
</dbReference>
<keyword evidence="4" id="KW-1185">Reference proteome</keyword>
<feature type="transmembrane region" description="Helical" evidence="1">
    <location>
        <begin position="6"/>
        <end position="26"/>
    </location>
</feature>
<evidence type="ECO:0000256" key="1">
    <source>
        <dbReference type="SAM" id="Phobius"/>
    </source>
</evidence>
<protein>
    <submittedName>
        <fullName evidence="2">Uncharacterized protein</fullName>
    </submittedName>
</protein>
<reference evidence="2 4" key="1">
    <citation type="submission" date="2015-07" db="EMBL/GenBank/DDBJ databases">
        <title>Fjat-14205 dsm 2895.</title>
        <authorList>
            <person name="Liu B."/>
            <person name="Wang J."/>
            <person name="Zhu Y."/>
            <person name="Liu G."/>
            <person name="Chen Q."/>
            <person name="Chen Z."/>
            <person name="Lan J."/>
            <person name="Che J."/>
            <person name="Ge C."/>
            <person name="Shi H."/>
            <person name="Pan Z."/>
            <person name="Liu X."/>
        </authorList>
    </citation>
    <scope>NUCLEOTIDE SEQUENCE [LARGE SCALE GENOMIC DNA]</scope>
    <source>
        <strain evidence="2 4">DSM 2895</strain>
    </source>
</reference>
<feature type="transmembrane region" description="Helical" evidence="1">
    <location>
        <begin position="38"/>
        <end position="58"/>
    </location>
</feature>
<name>A0A0D1XYQ9_ANEMI</name>
<accession>A0A0D1XYQ9</accession>
<dbReference type="EMBL" id="FNED01000021">
    <property type="protein sequence ID" value="SDJ56683.1"/>
    <property type="molecule type" value="Genomic_DNA"/>
</dbReference>
<keyword evidence="1" id="KW-0472">Membrane</keyword>
<proteinExistence type="predicted"/>
<evidence type="ECO:0000313" key="5">
    <source>
        <dbReference type="Proteomes" id="UP000182836"/>
    </source>
</evidence>
<dbReference type="Proteomes" id="UP000037269">
    <property type="component" value="Unassembled WGS sequence"/>
</dbReference>
<evidence type="ECO:0000313" key="3">
    <source>
        <dbReference type="EMBL" id="SDJ56683.1"/>
    </source>
</evidence>
<keyword evidence="1" id="KW-0812">Transmembrane</keyword>
<dbReference type="AlphaFoldDB" id="A0A0D1XYQ9"/>
<dbReference type="GeneID" id="42306823"/>
<evidence type="ECO:0000313" key="4">
    <source>
        <dbReference type="Proteomes" id="UP000037269"/>
    </source>
</evidence>
<dbReference type="RefSeq" id="WP_043065217.1">
    <property type="nucleotide sequence ID" value="NZ_BJOA01000072.1"/>
</dbReference>
<dbReference type="EMBL" id="LGUG01000004">
    <property type="protein sequence ID" value="KON96887.1"/>
    <property type="molecule type" value="Genomic_DNA"/>
</dbReference>
<sequence>MPKEFFMLIAFDLFALLLMLFLLFKLKANPNNLRLKILLLLCLVSQFAMTGTFLFTLLK</sequence>
<gene>
    <name evidence="2" type="ORF">AF333_16765</name>
    <name evidence="3" type="ORF">SAMN04487909_1215</name>
</gene>
<dbReference type="PATRIC" id="fig|47500.8.peg.5669"/>
<keyword evidence="1" id="KW-1133">Transmembrane helix</keyword>
<reference evidence="3 5" key="2">
    <citation type="submission" date="2016-10" db="EMBL/GenBank/DDBJ databases">
        <authorList>
            <person name="de Groot N.N."/>
        </authorList>
    </citation>
    <scope>NUCLEOTIDE SEQUENCE [LARGE SCALE GENOMIC DNA]</scope>
    <source>
        <strain evidence="3 5">DSM 2895</strain>
    </source>
</reference>